<proteinExistence type="predicted"/>
<accession>A0A8B6BK17</accession>
<dbReference type="Proteomes" id="UP000596742">
    <property type="component" value="Unassembled WGS sequence"/>
</dbReference>
<evidence type="ECO:0000313" key="2">
    <source>
        <dbReference type="EMBL" id="VDH92048.1"/>
    </source>
</evidence>
<keyword evidence="1" id="KW-0175">Coiled coil</keyword>
<sequence length="300" mass="34577">MELLTEEIKARKNIEDAVTQLHTELVSKTLNITDLRDQTHIIAELKNSLKNIGNKTDKLEQSVQQLKRENTDLHKSYSGLQMKYSIMQRNYSTVQQQNAMLLQNYSYLQVEHDVFKNKLTTQDKKSAEITTEIAALKQLKAINQLQDINALQTDTQTLKHQVHTLTTNQAARGQDFLALYNQTLAFRSDMARDLTKLSSLQNDSMNMFFRNLQNENQTSHQLITDMNQTMHVLSQQISNNVSQSNSQIMKMIHDEIHVIRQQVDDESSGKLPSNDAKIMFKSPLWLTTFINSVVLKVVWI</sequence>
<protein>
    <submittedName>
        <fullName evidence="2">Uncharacterized protein</fullName>
    </submittedName>
</protein>
<feature type="coiled-coil region" evidence="1">
    <location>
        <begin position="42"/>
        <end position="76"/>
    </location>
</feature>
<feature type="non-terminal residue" evidence="2">
    <location>
        <position position="1"/>
    </location>
</feature>
<reference evidence="2" key="1">
    <citation type="submission" date="2018-11" db="EMBL/GenBank/DDBJ databases">
        <authorList>
            <person name="Alioto T."/>
            <person name="Alioto T."/>
        </authorList>
    </citation>
    <scope>NUCLEOTIDE SEQUENCE</scope>
</reference>
<keyword evidence="3" id="KW-1185">Reference proteome</keyword>
<gene>
    <name evidence="2" type="ORF">MGAL_10B027129</name>
</gene>
<name>A0A8B6BK17_MYTGA</name>
<evidence type="ECO:0000256" key="1">
    <source>
        <dbReference type="SAM" id="Coils"/>
    </source>
</evidence>
<organism evidence="2 3">
    <name type="scientific">Mytilus galloprovincialis</name>
    <name type="common">Mediterranean mussel</name>
    <dbReference type="NCBI Taxonomy" id="29158"/>
    <lineage>
        <taxon>Eukaryota</taxon>
        <taxon>Metazoa</taxon>
        <taxon>Spiralia</taxon>
        <taxon>Lophotrochozoa</taxon>
        <taxon>Mollusca</taxon>
        <taxon>Bivalvia</taxon>
        <taxon>Autobranchia</taxon>
        <taxon>Pteriomorphia</taxon>
        <taxon>Mytilida</taxon>
        <taxon>Mytiloidea</taxon>
        <taxon>Mytilidae</taxon>
        <taxon>Mytilinae</taxon>
        <taxon>Mytilus</taxon>
    </lineage>
</organism>
<dbReference type="AlphaFoldDB" id="A0A8B6BK17"/>
<dbReference type="EMBL" id="UYJE01000299">
    <property type="protein sequence ID" value="VDH92048.1"/>
    <property type="molecule type" value="Genomic_DNA"/>
</dbReference>
<evidence type="ECO:0000313" key="3">
    <source>
        <dbReference type="Proteomes" id="UP000596742"/>
    </source>
</evidence>
<comment type="caution">
    <text evidence="2">The sequence shown here is derived from an EMBL/GenBank/DDBJ whole genome shotgun (WGS) entry which is preliminary data.</text>
</comment>